<dbReference type="RefSeq" id="XP_044100294.1">
    <property type="nucleotide sequence ID" value="XM_044244359.1"/>
</dbReference>
<dbReference type="KEGG" id="nvs:122903491"/>
<evidence type="ECO:0000256" key="2">
    <source>
        <dbReference type="ARBA" id="ARBA00022980"/>
    </source>
</evidence>
<dbReference type="GeneID" id="122903491"/>
<dbReference type="Proteomes" id="UP000694425">
    <property type="component" value="Unplaced"/>
</dbReference>
<accession>A0A8C7AK21</accession>
<evidence type="ECO:0000313" key="7">
    <source>
        <dbReference type="Proteomes" id="UP000694425"/>
    </source>
</evidence>
<gene>
    <name evidence="6" type="primary">LOC122903491</name>
</gene>
<proteinExistence type="inferred from homology"/>
<dbReference type="Gene3D" id="2.40.150.20">
    <property type="entry name" value="Ribosomal protein L14"/>
    <property type="match status" value="1"/>
</dbReference>
<evidence type="ECO:0000256" key="5">
    <source>
        <dbReference type="ARBA" id="ARBA00035326"/>
    </source>
</evidence>
<dbReference type="Ensembl" id="ENSNVIT00000008650.1">
    <property type="protein sequence ID" value="ENSNVIP00000007388.1"/>
    <property type="gene ID" value="ENSNVIG00000005887.1"/>
</dbReference>
<keyword evidence="7" id="KW-1185">Reference proteome</keyword>
<dbReference type="InterPro" id="IPR000218">
    <property type="entry name" value="Ribosomal_uL14"/>
</dbReference>
<evidence type="ECO:0000313" key="6">
    <source>
        <dbReference type="Ensembl" id="ENSNVIP00000007388.1"/>
    </source>
</evidence>
<evidence type="ECO:0000256" key="3">
    <source>
        <dbReference type="ARBA" id="ARBA00023274"/>
    </source>
</evidence>
<organism evidence="6 7">
    <name type="scientific">Neovison vison</name>
    <name type="common">American mink</name>
    <name type="synonym">Mustela vison</name>
    <dbReference type="NCBI Taxonomy" id="452646"/>
    <lineage>
        <taxon>Eukaryota</taxon>
        <taxon>Metazoa</taxon>
        <taxon>Chordata</taxon>
        <taxon>Craniata</taxon>
        <taxon>Vertebrata</taxon>
        <taxon>Euteleostomi</taxon>
        <taxon>Mammalia</taxon>
        <taxon>Eutheria</taxon>
        <taxon>Laurasiatheria</taxon>
        <taxon>Carnivora</taxon>
        <taxon>Caniformia</taxon>
        <taxon>Musteloidea</taxon>
        <taxon>Mustelidae</taxon>
        <taxon>Mustelinae</taxon>
        <taxon>Neogale</taxon>
    </lineage>
</organism>
<dbReference type="GO" id="GO:0006412">
    <property type="term" value="P:translation"/>
    <property type="evidence" value="ECO:0007669"/>
    <property type="project" value="InterPro"/>
</dbReference>
<dbReference type="InterPro" id="IPR036853">
    <property type="entry name" value="Ribosomal_uL14_sf"/>
</dbReference>
<dbReference type="SMART" id="SM01374">
    <property type="entry name" value="Ribosomal_L14"/>
    <property type="match status" value="1"/>
</dbReference>
<name>A0A8C7AK21_NEOVI</name>
<evidence type="ECO:0000256" key="1">
    <source>
        <dbReference type="ARBA" id="ARBA00010745"/>
    </source>
</evidence>
<reference evidence="6" key="1">
    <citation type="submission" date="2025-08" db="UniProtKB">
        <authorList>
            <consortium name="Ensembl"/>
        </authorList>
    </citation>
    <scope>IDENTIFICATION</scope>
</reference>
<dbReference type="GO" id="GO:0022625">
    <property type="term" value="C:cytosolic large ribosomal subunit"/>
    <property type="evidence" value="ECO:0007669"/>
    <property type="project" value="TreeGrafter"/>
</dbReference>
<reference evidence="6" key="2">
    <citation type="submission" date="2025-09" db="UniProtKB">
        <authorList>
            <consortium name="Ensembl"/>
        </authorList>
    </citation>
    <scope>IDENTIFICATION</scope>
</reference>
<sequence>MSKQTWGGSFVVKFQISLEFPVKAVISCVDNTATKNLCISSVKGTKEGLNRSPVTRVGDVVMATELGKKGLSAVGIQKGRREKRWCVSLLEDNVGHSTQKGERFFCLGPVSKECADLRPRIASNADSIAA</sequence>
<evidence type="ECO:0000256" key="4">
    <source>
        <dbReference type="ARBA" id="ARBA00035199"/>
    </source>
</evidence>
<dbReference type="PANTHER" id="PTHR11761">
    <property type="entry name" value="50S/60S RIBOSOMAL PROTEIN L14/L23"/>
    <property type="match status" value="1"/>
</dbReference>
<comment type="similarity">
    <text evidence="1">Belongs to the universal ribosomal protein uL14 family.</text>
</comment>
<keyword evidence="3" id="KW-0687">Ribonucleoprotein</keyword>
<keyword evidence="2" id="KW-0689">Ribosomal protein</keyword>
<dbReference type="SUPFAM" id="SSF50193">
    <property type="entry name" value="Ribosomal protein L14"/>
    <property type="match status" value="1"/>
</dbReference>
<protein>
    <recommendedName>
        <fullName evidence="4">Large ribosomal subunit protein uL14</fullName>
    </recommendedName>
    <alternativeName>
        <fullName evidence="5">60S ribosomal protein L23</fullName>
    </alternativeName>
</protein>
<dbReference type="PANTHER" id="PTHR11761:SF8">
    <property type="entry name" value="LARGE RIBOSOMAL SUBUNIT PROTEIN UL14"/>
    <property type="match status" value="1"/>
</dbReference>
<dbReference type="GO" id="GO:0003735">
    <property type="term" value="F:structural constituent of ribosome"/>
    <property type="evidence" value="ECO:0007669"/>
    <property type="project" value="InterPro"/>
</dbReference>
<dbReference type="AlphaFoldDB" id="A0A8C7AK21"/>
<dbReference type="GO" id="GO:0070180">
    <property type="term" value="F:large ribosomal subunit rRNA binding"/>
    <property type="evidence" value="ECO:0007669"/>
    <property type="project" value="TreeGrafter"/>
</dbReference>